<name>A0ABT1G7I0_9CORY</name>
<dbReference type="Pfam" id="PF00497">
    <property type="entry name" value="SBP_bac_3"/>
    <property type="match status" value="1"/>
</dbReference>
<keyword evidence="2" id="KW-0813">Transport</keyword>
<keyword evidence="8" id="KW-1185">Reference proteome</keyword>
<evidence type="ECO:0000256" key="5">
    <source>
        <dbReference type="SAM" id="SignalP"/>
    </source>
</evidence>
<protein>
    <submittedName>
        <fullName evidence="7">Glutamate ABC transporter substrate-binding protein</fullName>
    </submittedName>
</protein>
<dbReference type="Gene3D" id="3.40.190.10">
    <property type="entry name" value="Periplasmic binding protein-like II"/>
    <property type="match status" value="2"/>
</dbReference>
<dbReference type="PANTHER" id="PTHR30085">
    <property type="entry name" value="AMINO ACID ABC TRANSPORTER PERMEASE"/>
    <property type="match status" value="1"/>
</dbReference>
<dbReference type="SMART" id="SM00062">
    <property type="entry name" value="PBPb"/>
    <property type="match status" value="1"/>
</dbReference>
<sequence length="299" mass="31293">MNRAFRVMAATAAAAMSLTLAACGGSDSGSSTAGSGAAPAGDGLLAHIEAGKVTLGTKFDQPGLGLRNPDGSMSGLDVDIATYVVNSIAKDNGWNEPEITWRETPSAQRETLIQNGEVDMITATYSINKSRSEAVNFGGPYLLTHQALLVQEANNDIKGLEDLDGKILCSVTGSTPAQKVKDTLPGVQLQEYDTYSSCVEALRQGNVDALTTDATILGGYSAQSPGTFKVVGLEKDGKPFTDEHYGIGLKKDDAAGTEAINKALQAMYDDGSFDRFVNDNVAGGEGVEKNKPGDLSFLN</sequence>
<organism evidence="7 8">
    <name type="scientific">Corynebacterium stercoris</name>
    <dbReference type="NCBI Taxonomy" id="2943490"/>
    <lineage>
        <taxon>Bacteria</taxon>
        <taxon>Bacillati</taxon>
        <taxon>Actinomycetota</taxon>
        <taxon>Actinomycetes</taxon>
        <taxon>Mycobacteriales</taxon>
        <taxon>Corynebacteriaceae</taxon>
        <taxon>Corynebacterium</taxon>
    </lineage>
</organism>
<dbReference type="InterPro" id="IPR051455">
    <property type="entry name" value="Bact_solute-bind_prot3"/>
</dbReference>
<dbReference type="CDD" id="cd13690">
    <property type="entry name" value="PBP2_GluB"/>
    <property type="match status" value="1"/>
</dbReference>
<feature type="domain" description="Solute-binding protein family 3/N-terminal" evidence="6">
    <location>
        <begin position="52"/>
        <end position="280"/>
    </location>
</feature>
<evidence type="ECO:0000256" key="3">
    <source>
        <dbReference type="ARBA" id="ARBA00022729"/>
    </source>
</evidence>
<dbReference type="EMBL" id="JAMFTQ010000020">
    <property type="protein sequence ID" value="MCP1388652.1"/>
    <property type="molecule type" value="Genomic_DNA"/>
</dbReference>
<feature type="chain" id="PRO_5046584984" evidence="5">
    <location>
        <begin position="22"/>
        <end position="299"/>
    </location>
</feature>
<evidence type="ECO:0000256" key="1">
    <source>
        <dbReference type="ARBA" id="ARBA00010333"/>
    </source>
</evidence>
<evidence type="ECO:0000259" key="6">
    <source>
        <dbReference type="SMART" id="SM00062"/>
    </source>
</evidence>
<dbReference type="InterPro" id="IPR001638">
    <property type="entry name" value="Solute-binding_3/MltF_N"/>
</dbReference>
<comment type="similarity">
    <text evidence="1 4">Belongs to the bacterial solute-binding protein 3 family.</text>
</comment>
<evidence type="ECO:0000313" key="8">
    <source>
        <dbReference type="Proteomes" id="UP001204000"/>
    </source>
</evidence>
<evidence type="ECO:0000313" key="7">
    <source>
        <dbReference type="EMBL" id="MCP1388652.1"/>
    </source>
</evidence>
<feature type="signal peptide" evidence="5">
    <location>
        <begin position="1"/>
        <end position="21"/>
    </location>
</feature>
<dbReference type="RefSeq" id="WP_253579458.1">
    <property type="nucleotide sequence ID" value="NZ_JAMFTQ010000020.1"/>
</dbReference>
<dbReference type="PROSITE" id="PS51257">
    <property type="entry name" value="PROKAR_LIPOPROTEIN"/>
    <property type="match status" value="1"/>
</dbReference>
<dbReference type="PANTHER" id="PTHR30085:SF6">
    <property type="entry name" value="ABC TRANSPORTER GLUTAMINE-BINDING PROTEIN GLNH"/>
    <property type="match status" value="1"/>
</dbReference>
<accession>A0ABT1G7I0</accession>
<dbReference type="PROSITE" id="PS01039">
    <property type="entry name" value="SBP_BACTERIAL_3"/>
    <property type="match status" value="1"/>
</dbReference>
<keyword evidence="3 5" id="KW-0732">Signal</keyword>
<dbReference type="SUPFAM" id="SSF53850">
    <property type="entry name" value="Periplasmic binding protein-like II"/>
    <property type="match status" value="1"/>
</dbReference>
<reference evidence="7" key="1">
    <citation type="submission" date="2022-05" db="EMBL/GenBank/DDBJ databases">
        <title>Corynebacterium sp. TA-R-1 sp. nov., isolated from human feces.</title>
        <authorList>
            <person name="Shamsuzzaman M."/>
            <person name="Dahal R.H."/>
        </authorList>
    </citation>
    <scope>NUCLEOTIDE SEQUENCE</scope>
    <source>
        <strain evidence="7">TA-R-1</strain>
    </source>
</reference>
<comment type="caution">
    <text evidence="7">The sequence shown here is derived from an EMBL/GenBank/DDBJ whole genome shotgun (WGS) entry which is preliminary data.</text>
</comment>
<proteinExistence type="inferred from homology"/>
<dbReference type="InterPro" id="IPR018313">
    <property type="entry name" value="SBP_3_CS"/>
</dbReference>
<dbReference type="Proteomes" id="UP001204000">
    <property type="component" value="Unassembled WGS sequence"/>
</dbReference>
<gene>
    <name evidence="7" type="ORF">M5J20_10750</name>
</gene>
<evidence type="ECO:0000256" key="2">
    <source>
        <dbReference type="ARBA" id="ARBA00022448"/>
    </source>
</evidence>
<evidence type="ECO:0000256" key="4">
    <source>
        <dbReference type="RuleBase" id="RU003744"/>
    </source>
</evidence>